<reference evidence="2 3" key="1">
    <citation type="submission" date="2019-01" db="EMBL/GenBank/DDBJ databases">
        <title>Genome sequences of Streptomyces and Rhizobium isolates collected from root and soil.</title>
        <authorList>
            <person name="Chhettri S."/>
            <person name="Sevigny J.L."/>
            <person name="Sen A."/>
            <person name="Ennis N."/>
            <person name="Tisa L."/>
        </authorList>
    </citation>
    <scope>NUCLEOTIDE SEQUENCE [LARGE SCALE GENOMIC DNA]</scope>
    <source>
        <strain evidence="2 3">San01</strain>
    </source>
</reference>
<protein>
    <submittedName>
        <fullName evidence="2">Uncharacterized protein</fullName>
    </submittedName>
</protein>
<evidence type="ECO:0000313" key="3">
    <source>
        <dbReference type="Proteomes" id="UP000283128"/>
    </source>
</evidence>
<evidence type="ECO:0000313" key="2">
    <source>
        <dbReference type="EMBL" id="RVU22128.1"/>
    </source>
</evidence>
<sequence>MVLWSCGLAVLRSCGAAVLRSCGAAVLRSCGAAVLWCAPTPGRAGRLPRDLRRSRRGGRLMTHRRQQCAMAGRRSTLHSALFRVALAKCSRRGDSGKRDSVRAVRNRSRRSYAR</sequence>
<proteinExistence type="predicted"/>
<accession>A0A3S2W0F4</accession>
<feature type="compositionally biased region" description="Basic residues" evidence="1">
    <location>
        <begin position="52"/>
        <end position="65"/>
    </location>
</feature>
<dbReference type="Proteomes" id="UP000283128">
    <property type="component" value="Unassembled WGS sequence"/>
</dbReference>
<dbReference type="AlphaFoldDB" id="A0A3S2W0F4"/>
<organism evidence="2 3">
    <name type="scientific">Streptomyces antnestii</name>
    <dbReference type="NCBI Taxonomy" id="2494256"/>
    <lineage>
        <taxon>Bacteria</taxon>
        <taxon>Bacillati</taxon>
        <taxon>Actinomycetota</taxon>
        <taxon>Actinomycetes</taxon>
        <taxon>Kitasatosporales</taxon>
        <taxon>Streptomycetaceae</taxon>
        <taxon>Streptomyces</taxon>
    </lineage>
</organism>
<comment type="caution">
    <text evidence="2">The sequence shown here is derived from an EMBL/GenBank/DDBJ whole genome shotgun (WGS) entry which is preliminary data.</text>
</comment>
<name>A0A3S2W0F4_9ACTN</name>
<evidence type="ECO:0000256" key="1">
    <source>
        <dbReference type="SAM" id="MobiDB-lite"/>
    </source>
</evidence>
<keyword evidence="3" id="KW-1185">Reference proteome</keyword>
<feature type="compositionally biased region" description="Basic and acidic residues" evidence="1">
    <location>
        <begin position="91"/>
        <end position="102"/>
    </location>
</feature>
<gene>
    <name evidence="2" type="ORF">EOT10_24510</name>
</gene>
<feature type="region of interest" description="Disordered" evidence="1">
    <location>
        <begin position="46"/>
        <end position="65"/>
    </location>
</feature>
<dbReference type="EMBL" id="RZYA01000012">
    <property type="protein sequence ID" value="RVU22128.1"/>
    <property type="molecule type" value="Genomic_DNA"/>
</dbReference>
<feature type="region of interest" description="Disordered" evidence="1">
    <location>
        <begin position="90"/>
        <end position="114"/>
    </location>
</feature>
<feature type="compositionally biased region" description="Basic residues" evidence="1">
    <location>
        <begin position="104"/>
        <end position="114"/>
    </location>
</feature>